<keyword evidence="7" id="KW-1185">Reference proteome</keyword>
<dbReference type="Gene3D" id="3.10.105.10">
    <property type="entry name" value="Dipeptide-binding Protein, Domain 3"/>
    <property type="match status" value="1"/>
</dbReference>
<dbReference type="GO" id="GO:0042597">
    <property type="term" value="C:periplasmic space"/>
    <property type="evidence" value="ECO:0007669"/>
    <property type="project" value="UniProtKB-ARBA"/>
</dbReference>
<evidence type="ECO:0000256" key="2">
    <source>
        <dbReference type="ARBA" id="ARBA00022448"/>
    </source>
</evidence>
<dbReference type="InterPro" id="IPR000914">
    <property type="entry name" value="SBP_5_dom"/>
</dbReference>
<evidence type="ECO:0000256" key="4">
    <source>
        <dbReference type="SAM" id="SignalP"/>
    </source>
</evidence>
<accession>A0A0S2W2D7</accession>
<evidence type="ECO:0000259" key="5">
    <source>
        <dbReference type="Pfam" id="PF00496"/>
    </source>
</evidence>
<dbReference type="PANTHER" id="PTHR30290:SF9">
    <property type="entry name" value="OLIGOPEPTIDE-BINDING PROTEIN APPA"/>
    <property type="match status" value="1"/>
</dbReference>
<dbReference type="STRING" id="1297617.IB211_01131c"/>
<dbReference type="AlphaFoldDB" id="A0A0S2W2D7"/>
<dbReference type="PROSITE" id="PS51257">
    <property type="entry name" value="PROKAR_LIPOPROTEIN"/>
    <property type="match status" value="1"/>
</dbReference>
<keyword evidence="2" id="KW-0813">Transport</keyword>
<feature type="signal peptide" evidence="4">
    <location>
        <begin position="1"/>
        <end position="23"/>
    </location>
</feature>
<reference evidence="7" key="2">
    <citation type="submission" date="2015-04" db="EMBL/GenBank/DDBJ databases">
        <title>A butyrogenic pathway from the amino acid lysine in a human gut commensal.</title>
        <authorList>
            <person name="de Vos W.M."/>
            <person name="Bui N.T.P."/>
            <person name="Plugge C.M."/>
            <person name="Ritari J."/>
        </authorList>
    </citation>
    <scope>NUCLEOTIDE SEQUENCE [LARGE SCALE GENOMIC DNA]</scope>
    <source>
        <strain evidence="7">AF211</strain>
    </source>
</reference>
<evidence type="ECO:0000256" key="1">
    <source>
        <dbReference type="ARBA" id="ARBA00005695"/>
    </source>
</evidence>
<dbReference type="SUPFAM" id="SSF53850">
    <property type="entry name" value="Periplasmic binding protein-like II"/>
    <property type="match status" value="1"/>
</dbReference>
<sequence length="522" mass="56353">MKMNMRKSLTLVLAGAISLTLLAGCGGGGSPSETISSGSTAPIQKDSAILATSGEPTRFFPCGADGSNGNDYLVLNNIYDTLVFLDADGTIQPCLAREWSVSEDGLCYTFHLQEGVTFHDGTPLTAEDVVFTYDLSVQNSTGKALIINYDRAEAVDDSTVNIYLTAPYAAFLNGCASRAGGIISKAYYEQAGEDGYQSAPIGTGPYKFVSAVSGDTITLEAYGGYWREPAAIKTIYIKTMTDASTQIIALENGDIDAIRSPSISSCLNLNEASGATWASADSAGRVTMYISANSGQPGENADFRKAVQSAVNKEDVVQGATEGYATIIDIDMCPSYSGHPSGYQVVEQDVEKAKEFLASSGYNNEEFQIIVEAGTVSDTTAQIIQAQLMEIGINCTINAVDTPTFNDLWYAGTFGAMIRNTSSSLLDADGFLNYFMATEANYAQTLNNQYPRTQEIYDLGMEAREAQDDARKELYLQMVDICTEEAYEVPLFSNPSTMAYRSALQGMKVYPLGVVYFYDWSW</sequence>
<reference evidence="6 7" key="1">
    <citation type="journal article" date="2015" name="Nat. Commun.">
        <title>Production of butyrate from lysine and the Amadori product fructoselysine by a human gut commensal.</title>
        <authorList>
            <person name="Bui T.P."/>
            <person name="Ritari J."/>
            <person name="Boeren S."/>
            <person name="de Waard P."/>
            <person name="Plugge C.M."/>
            <person name="de Vos W.M."/>
        </authorList>
    </citation>
    <scope>NUCLEOTIDE SEQUENCE [LARGE SCALE GENOMIC DNA]</scope>
    <source>
        <strain evidence="6 7">AF211</strain>
    </source>
</reference>
<dbReference type="GO" id="GO:0015833">
    <property type="term" value="P:peptide transport"/>
    <property type="evidence" value="ECO:0007669"/>
    <property type="project" value="TreeGrafter"/>
</dbReference>
<protein>
    <submittedName>
        <fullName evidence="6">Dipeptide-binding ABC transporter, periplasmic substrate-binding component</fullName>
    </submittedName>
</protein>
<dbReference type="Proteomes" id="UP000064844">
    <property type="component" value="Chromosome"/>
</dbReference>
<feature type="domain" description="Solute-binding protein family 5" evidence="5">
    <location>
        <begin position="90"/>
        <end position="440"/>
    </location>
</feature>
<dbReference type="KEGG" id="ibu:IB211_01131c"/>
<proteinExistence type="inferred from homology"/>
<evidence type="ECO:0000313" key="6">
    <source>
        <dbReference type="EMBL" id="ALP93524.1"/>
    </source>
</evidence>
<comment type="similarity">
    <text evidence="1">Belongs to the bacterial solute-binding protein 5 family.</text>
</comment>
<dbReference type="GO" id="GO:1904680">
    <property type="term" value="F:peptide transmembrane transporter activity"/>
    <property type="evidence" value="ECO:0007669"/>
    <property type="project" value="TreeGrafter"/>
</dbReference>
<dbReference type="InterPro" id="IPR039424">
    <property type="entry name" value="SBP_5"/>
</dbReference>
<dbReference type="Pfam" id="PF00496">
    <property type="entry name" value="SBP_bac_5"/>
    <property type="match status" value="1"/>
</dbReference>
<organism evidence="6 7">
    <name type="scientific">Intestinimonas butyriciproducens</name>
    <dbReference type="NCBI Taxonomy" id="1297617"/>
    <lineage>
        <taxon>Bacteria</taxon>
        <taxon>Bacillati</taxon>
        <taxon>Bacillota</taxon>
        <taxon>Clostridia</taxon>
        <taxon>Eubacteriales</taxon>
        <taxon>Intestinimonas</taxon>
    </lineage>
</organism>
<evidence type="ECO:0000256" key="3">
    <source>
        <dbReference type="ARBA" id="ARBA00022729"/>
    </source>
</evidence>
<dbReference type="EMBL" id="CP011307">
    <property type="protein sequence ID" value="ALP93524.1"/>
    <property type="molecule type" value="Genomic_DNA"/>
</dbReference>
<gene>
    <name evidence="6" type="ORF">IB211_01131c</name>
</gene>
<dbReference type="Gene3D" id="3.40.190.10">
    <property type="entry name" value="Periplasmic binding protein-like II"/>
    <property type="match status" value="1"/>
</dbReference>
<dbReference type="eggNOG" id="COG0747">
    <property type="taxonomic scope" value="Bacteria"/>
</dbReference>
<name>A0A0S2W2D7_9FIRM</name>
<dbReference type="InterPro" id="IPR030678">
    <property type="entry name" value="Peptide/Ni-bd"/>
</dbReference>
<dbReference type="PANTHER" id="PTHR30290">
    <property type="entry name" value="PERIPLASMIC BINDING COMPONENT OF ABC TRANSPORTER"/>
    <property type="match status" value="1"/>
</dbReference>
<dbReference type="GO" id="GO:0043190">
    <property type="term" value="C:ATP-binding cassette (ABC) transporter complex"/>
    <property type="evidence" value="ECO:0007669"/>
    <property type="project" value="InterPro"/>
</dbReference>
<evidence type="ECO:0000313" key="7">
    <source>
        <dbReference type="Proteomes" id="UP000064844"/>
    </source>
</evidence>
<feature type="chain" id="PRO_5038331546" evidence="4">
    <location>
        <begin position="24"/>
        <end position="522"/>
    </location>
</feature>
<dbReference type="PIRSF" id="PIRSF002741">
    <property type="entry name" value="MppA"/>
    <property type="match status" value="1"/>
</dbReference>
<keyword evidence="3 4" id="KW-0732">Signal</keyword>
<dbReference type="CDD" id="cd00995">
    <property type="entry name" value="PBP2_NikA_DppA_OppA_like"/>
    <property type="match status" value="1"/>
</dbReference>